<name>A0A8J2NG67_9HEXA</name>
<evidence type="ECO:0000313" key="1">
    <source>
        <dbReference type="EMBL" id="CAG7646161.1"/>
    </source>
</evidence>
<dbReference type="AlphaFoldDB" id="A0A8J2NG67"/>
<dbReference type="Proteomes" id="UP000708208">
    <property type="component" value="Unassembled WGS sequence"/>
</dbReference>
<evidence type="ECO:0000313" key="2">
    <source>
        <dbReference type="Proteomes" id="UP000708208"/>
    </source>
</evidence>
<organism evidence="1 2">
    <name type="scientific">Allacma fusca</name>
    <dbReference type="NCBI Taxonomy" id="39272"/>
    <lineage>
        <taxon>Eukaryota</taxon>
        <taxon>Metazoa</taxon>
        <taxon>Ecdysozoa</taxon>
        <taxon>Arthropoda</taxon>
        <taxon>Hexapoda</taxon>
        <taxon>Collembola</taxon>
        <taxon>Symphypleona</taxon>
        <taxon>Sminthuridae</taxon>
        <taxon>Allacma</taxon>
    </lineage>
</organism>
<reference evidence="1" key="1">
    <citation type="submission" date="2021-06" db="EMBL/GenBank/DDBJ databases">
        <authorList>
            <person name="Hodson N. C."/>
            <person name="Mongue J. A."/>
            <person name="Jaron S. K."/>
        </authorList>
    </citation>
    <scope>NUCLEOTIDE SEQUENCE</scope>
</reference>
<protein>
    <submittedName>
        <fullName evidence="1">Uncharacterized protein</fullName>
    </submittedName>
</protein>
<sequence>SALHIGIRIYLSTDWELQPEELDNTAIHLDDSEDEVIQPKVGNPMNVYRISTDLDNFLVRPSTEPFVFNLN</sequence>
<dbReference type="EMBL" id="CAJVCH010002840">
    <property type="protein sequence ID" value="CAG7646161.1"/>
    <property type="molecule type" value="Genomic_DNA"/>
</dbReference>
<comment type="caution">
    <text evidence="1">The sequence shown here is derived from an EMBL/GenBank/DDBJ whole genome shotgun (WGS) entry which is preliminary data.</text>
</comment>
<gene>
    <name evidence="1" type="ORF">AFUS01_LOCUS573</name>
</gene>
<keyword evidence="2" id="KW-1185">Reference proteome</keyword>
<proteinExistence type="predicted"/>
<feature type="non-terminal residue" evidence="1">
    <location>
        <position position="71"/>
    </location>
</feature>
<accession>A0A8J2NG67</accession>